<gene>
    <name evidence="5" type="ORF">HPB48_025196</name>
</gene>
<sequence>MEGDTAPSFRTPQEEVAFYREQALKYESKWREAQLELDEFQASSRDLEAELESQLAQYEASNRELRSMVARLQVDNEGLQASAAACLPSITVFYSILILSVLPAFYYCLLCLVEHLGSKRSL</sequence>
<dbReference type="Proteomes" id="UP000821853">
    <property type="component" value="Unassembled WGS sequence"/>
</dbReference>
<evidence type="ECO:0000256" key="4">
    <source>
        <dbReference type="SAM" id="Phobius"/>
    </source>
</evidence>
<dbReference type="InterPro" id="IPR033494">
    <property type="entry name" value="NUDE"/>
</dbReference>
<keyword evidence="6" id="KW-1185">Reference proteome</keyword>
<evidence type="ECO:0000256" key="1">
    <source>
        <dbReference type="ARBA" id="ARBA00007429"/>
    </source>
</evidence>
<comment type="caution">
    <text evidence="5">The sequence shown here is derived from an EMBL/GenBank/DDBJ whole genome shotgun (WGS) entry which is preliminary data.</text>
</comment>
<dbReference type="GO" id="GO:0000132">
    <property type="term" value="P:establishment of mitotic spindle orientation"/>
    <property type="evidence" value="ECO:0007669"/>
    <property type="project" value="TreeGrafter"/>
</dbReference>
<reference evidence="5 6" key="1">
    <citation type="journal article" date="2020" name="Cell">
        <title>Large-Scale Comparative Analyses of Tick Genomes Elucidate Their Genetic Diversity and Vector Capacities.</title>
        <authorList>
            <consortium name="Tick Genome and Microbiome Consortium (TIGMIC)"/>
            <person name="Jia N."/>
            <person name="Wang J."/>
            <person name="Shi W."/>
            <person name="Du L."/>
            <person name="Sun Y."/>
            <person name="Zhan W."/>
            <person name="Jiang J.F."/>
            <person name="Wang Q."/>
            <person name="Zhang B."/>
            <person name="Ji P."/>
            <person name="Bell-Sakyi L."/>
            <person name="Cui X.M."/>
            <person name="Yuan T.T."/>
            <person name="Jiang B.G."/>
            <person name="Yang W.F."/>
            <person name="Lam T.T."/>
            <person name="Chang Q.C."/>
            <person name="Ding S.J."/>
            <person name="Wang X.J."/>
            <person name="Zhu J.G."/>
            <person name="Ruan X.D."/>
            <person name="Zhao L."/>
            <person name="Wei J.T."/>
            <person name="Ye R.Z."/>
            <person name="Que T.C."/>
            <person name="Du C.H."/>
            <person name="Zhou Y.H."/>
            <person name="Cheng J.X."/>
            <person name="Dai P.F."/>
            <person name="Guo W.B."/>
            <person name="Han X.H."/>
            <person name="Huang E.J."/>
            <person name="Li L.F."/>
            <person name="Wei W."/>
            <person name="Gao Y.C."/>
            <person name="Liu J.Z."/>
            <person name="Shao H.Z."/>
            <person name="Wang X."/>
            <person name="Wang C.C."/>
            <person name="Yang T.C."/>
            <person name="Huo Q.B."/>
            <person name="Li W."/>
            <person name="Chen H.Y."/>
            <person name="Chen S.E."/>
            <person name="Zhou L.G."/>
            <person name="Ni X.B."/>
            <person name="Tian J.H."/>
            <person name="Sheng Y."/>
            <person name="Liu T."/>
            <person name="Pan Y.S."/>
            <person name="Xia L.Y."/>
            <person name="Li J."/>
            <person name="Zhao F."/>
            <person name="Cao W.C."/>
        </authorList>
    </citation>
    <scope>NUCLEOTIDE SEQUENCE [LARGE SCALE GENOMIC DNA]</scope>
    <source>
        <strain evidence="5">HaeL-2018</strain>
    </source>
</reference>
<dbReference type="GO" id="GO:0008017">
    <property type="term" value="F:microtubule binding"/>
    <property type="evidence" value="ECO:0007669"/>
    <property type="project" value="InterPro"/>
</dbReference>
<dbReference type="GO" id="GO:0047496">
    <property type="term" value="P:vesicle transport along microtubule"/>
    <property type="evidence" value="ECO:0007669"/>
    <property type="project" value="TreeGrafter"/>
</dbReference>
<feature type="transmembrane region" description="Helical" evidence="4">
    <location>
        <begin position="92"/>
        <end position="113"/>
    </location>
</feature>
<accession>A0A9J6HA02</accession>
<keyword evidence="4" id="KW-0812">Transmembrane</keyword>
<keyword evidence="4" id="KW-0472">Membrane</keyword>
<keyword evidence="4" id="KW-1133">Transmembrane helix</keyword>
<dbReference type="GO" id="GO:0007020">
    <property type="term" value="P:microtubule nucleation"/>
    <property type="evidence" value="ECO:0007669"/>
    <property type="project" value="TreeGrafter"/>
</dbReference>
<dbReference type="GO" id="GO:0051642">
    <property type="term" value="P:centrosome localization"/>
    <property type="evidence" value="ECO:0007669"/>
    <property type="project" value="TreeGrafter"/>
</dbReference>
<proteinExistence type="inferred from homology"/>
<dbReference type="GO" id="GO:0005871">
    <property type="term" value="C:kinesin complex"/>
    <property type="evidence" value="ECO:0007669"/>
    <property type="project" value="TreeGrafter"/>
</dbReference>
<dbReference type="GO" id="GO:0007100">
    <property type="term" value="P:mitotic centrosome separation"/>
    <property type="evidence" value="ECO:0007669"/>
    <property type="project" value="TreeGrafter"/>
</dbReference>
<evidence type="ECO:0000256" key="3">
    <source>
        <dbReference type="SAM" id="Coils"/>
    </source>
</evidence>
<comment type="similarity">
    <text evidence="1">Belongs to the nudE family.</text>
</comment>
<evidence type="ECO:0000256" key="2">
    <source>
        <dbReference type="ARBA" id="ARBA00023054"/>
    </source>
</evidence>
<evidence type="ECO:0000313" key="6">
    <source>
        <dbReference type="Proteomes" id="UP000821853"/>
    </source>
</evidence>
<dbReference type="OMA" id="YESKWRE"/>
<dbReference type="VEuPathDB" id="VectorBase:HLOH_040163"/>
<dbReference type="PANTHER" id="PTHR10921:SF1">
    <property type="entry name" value="NUCLEAR DISTRIBUTION PROTEIN NUDE HOMOLOG"/>
    <property type="match status" value="1"/>
</dbReference>
<protein>
    <submittedName>
        <fullName evidence="5">Uncharacterized protein</fullName>
    </submittedName>
</protein>
<dbReference type="GO" id="GO:0005813">
    <property type="term" value="C:centrosome"/>
    <property type="evidence" value="ECO:0007669"/>
    <property type="project" value="TreeGrafter"/>
</dbReference>
<organism evidence="5 6">
    <name type="scientific">Haemaphysalis longicornis</name>
    <name type="common">Bush tick</name>
    <dbReference type="NCBI Taxonomy" id="44386"/>
    <lineage>
        <taxon>Eukaryota</taxon>
        <taxon>Metazoa</taxon>
        <taxon>Ecdysozoa</taxon>
        <taxon>Arthropoda</taxon>
        <taxon>Chelicerata</taxon>
        <taxon>Arachnida</taxon>
        <taxon>Acari</taxon>
        <taxon>Parasitiformes</taxon>
        <taxon>Ixodida</taxon>
        <taxon>Ixodoidea</taxon>
        <taxon>Ixodidae</taxon>
        <taxon>Haemaphysalinae</taxon>
        <taxon>Haemaphysalis</taxon>
    </lineage>
</organism>
<dbReference type="OrthoDB" id="5877028at2759"/>
<dbReference type="GO" id="GO:0016477">
    <property type="term" value="P:cell migration"/>
    <property type="evidence" value="ECO:0007669"/>
    <property type="project" value="TreeGrafter"/>
</dbReference>
<evidence type="ECO:0000313" key="5">
    <source>
        <dbReference type="EMBL" id="KAH9383581.1"/>
    </source>
</evidence>
<dbReference type="GO" id="GO:0007059">
    <property type="term" value="P:chromosome segregation"/>
    <property type="evidence" value="ECO:0007669"/>
    <property type="project" value="TreeGrafter"/>
</dbReference>
<dbReference type="GO" id="GO:0000776">
    <property type="term" value="C:kinetochore"/>
    <property type="evidence" value="ECO:0007669"/>
    <property type="project" value="TreeGrafter"/>
</dbReference>
<keyword evidence="2 3" id="KW-0175">Coiled coil</keyword>
<feature type="coiled-coil region" evidence="3">
    <location>
        <begin position="30"/>
        <end position="82"/>
    </location>
</feature>
<dbReference type="PANTHER" id="PTHR10921">
    <property type="entry name" value="NUCLEAR DISTRIBUTION PROTEIN NUDE HOMOLOG 1"/>
    <property type="match status" value="1"/>
</dbReference>
<name>A0A9J6HA02_HAELO</name>
<dbReference type="AlphaFoldDB" id="A0A9J6HA02"/>
<dbReference type="EMBL" id="JABSTR010001179">
    <property type="protein sequence ID" value="KAH9383581.1"/>
    <property type="molecule type" value="Genomic_DNA"/>
</dbReference>